<evidence type="ECO:0000313" key="1">
    <source>
        <dbReference type="EMBL" id="KAF7760842.1"/>
    </source>
</evidence>
<name>A0A8H7EWF0_AGABI</name>
<organism evidence="1 2">
    <name type="scientific">Agaricus bisporus var. burnettii</name>
    <dbReference type="NCBI Taxonomy" id="192524"/>
    <lineage>
        <taxon>Eukaryota</taxon>
        <taxon>Fungi</taxon>
        <taxon>Dikarya</taxon>
        <taxon>Basidiomycota</taxon>
        <taxon>Agaricomycotina</taxon>
        <taxon>Agaricomycetes</taxon>
        <taxon>Agaricomycetidae</taxon>
        <taxon>Agaricales</taxon>
        <taxon>Agaricineae</taxon>
        <taxon>Agaricaceae</taxon>
        <taxon>Agaricus</taxon>
    </lineage>
</organism>
<reference evidence="1 2" key="1">
    <citation type="journal article" name="Sci. Rep.">
        <title>Telomere-to-telomere assembled and centromere annotated genomes of the two main subspecies of the button mushroom Agaricus bisporus reveal especially polymorphic chromosome ends.</title>
        <authorList>
            <person name="Sonnenberg A.S.M."/>
            <person name="Sedaghat-Telgerd N."/>
            <person name="Lavrijssen B."/>
            <person name="Ohm R.A."/>
            <person name="Hendrickx P.M."/>
            <person name="Scholtmeijer K."/>
            <person name="Baars J.J.P."/>
            <person name="van Peer A."/>
        </authorList>
    </citation>
    <scope>NUCLEOTIDE SEQUENCE [LARGE SCALE GENOMIC DNA]</scope>
    <source>
        <strain evidence="1 2">H119_p4</strain>
    </source>
</reference>
<dbReference type="Proteomes" id="UP000629468">
    <property type="component" value="Unassembled WGS sequence"/>
</dbReference>
<dbReference type="AlphaFoldDB" id="A0A8H7EWF0"/>
<accession>A0A8H7EWF0</accession>
<comment type="caution">
    <text evidence="1">The sequence shown here is derived from an EMBL/GenBank/DDBJ whole genome shotgun (WGS) entry which is preliminary data.</text>
</comment>
<protein>
    <submittedName>
        <fullName evidence="1">Uncharacterized protein</fullName>
    </submittedName>
</protein>
<proteinExistence type="predicted"/>
<sequence>MNFLGSPAPQPKALNPQPLLLIPDFKKRKYSCLSSFQFRIDVWKQYNPTNSYPIAYTFPESFMNVQGVVFDTSIGLKLHTDNITEQ</sequence>
<dbReference type="EMBL" id="JABXXO010000014">
    <property type="protein sequence ID" value="KAF7760842.1"/>
    <property type="molecule type" value="Genomic_DNA"/>
</dbReference>
<evidence type="ECO:0000313" key="2">
    <source>
        <dbReference type="Proteomes" id="UP000629468"/>
    </source>
</evidence>
<gene>
    <name evidence="1" type="ORF">Agabi119p4_10251</name>
</gene>